<accession>A0A5J6ZBP0</accession>
<dbReference type="Proteomes" id="UP000326711">
    <property type="component" value="Chromosome"/>
</dbReference>
<evidence type="ECO:0000313" key="2">
    <source>
        <dbReference type="Proteomes" id="UP000326711"/>
    </source>
</evidence>
<keyword evidence="2" id="KW-1185">Reference proteome</keyword>
<sequence length="215" mass="22518">MELSGATLANWQAKVANLLTSIGVLAGDAVAVAAAPGWQPAVIAIGAWRLGVSVVDFPPAPGTAPLPKVLFTDSIELAEEYEDSDVGAHLEEIYVLSTDPFGRGIEESGRELPFGLNDFSPELRVQPDAFMGRAVAEMNDGDAAIVANFAKELALAPNERILTGAWSTSAGLKRCLSPLAVGGSVVVSTDTSAQRLEHLAEAEKSDRTLVFSADD</sequence>
<dbReference type="EMBL" id="CP045032">
    <property type="protein sequence ID" value="QFQ02967.1"/>
    <property type="molecule type" value="Genomic_DNA"/>
</dbReference>
<dbReference type="AlphaFoldDB" id="A0A5J6ZBP0"/>
<gene>
    <name evidence="1" type="ORF">CUROG_08095</name>
</gene>
<dbReference type="InterPro" id="IPR017523">
    <property type="entry name" value="Rv3268"/>
</dbReference>
<proteinExistence type="predicted"/>
<dbReference type="SUPFAM" id="SSF56801">
    <property type="entry name" value="Acetyl-CoA synthetase-like"/>
    <property type="match status" value="1"/>
</dbReference>
<evidence type="ECO:0000313" key="1">
    <source>
        <dbReference type="EMBL" id="QFQ02967.1"/>
    </source>
</evidence>
<reference evidence="2" key="1">
    <citation type="submission" date="2019-10" db="EMBL/GenBank/DDBJ databases">
        <title>Complete genome sequence of Corynebacterium urogenitalis DSM 108747, isolated from the genital tract of a cow.</title>
        <authorList>
            <person name="Ruckert C."/>
            <person name="Ballas P."/>
            <person name="Wagener K."/>
            <person name="Drillich M."/>
            <person name="Kaempfer P."/>
            <person name="Busse H.-J."/>
            <person name="Ehling-Schulz M."/>
        </authorList>
    </citation>
    <scope>NUCLEOTIDE SEQUENCE [LARGE SCALE GENOMIC DNA]</scope>
    <source>
        <strain evidence="2">LMM 1652</strain>
    </source>
</reference>
<dbReference type="Gene3D" id="3.40.50.12780">
    <property type="entry name" value="N-terminal domain of ligase-like"/>
    <property type="match status" value="1"/>
</dbReference>
<organism evidence="1 2">
    <name type="scientific">Corynebacterium urogenitale</name>
    <dbReference type="NCBI Taxonomy" id="2487892"/>
    <lineage>
        <taxon>Bacteria</taxon>
        <taxon>Bacillati</taxon>
        <taxon>Actinomycetota</taxon>
        <taxon>Actinomycetes</taxon>
        <taxon>Mycobacteriales</taxon>
        <taxon>Corynebacteriaceae</taxon>
        <taxon>Corynebacterium</taxon>
    </lineage>
</organism>
<dbReference type="KEGG" id="cuo:CUROG_08095"/>
<protein>
    <recommendedName>
        <fullName evidence="3">TIGR03089 family protein</fullName>
    </recommendedName>
</protein>
<name>A0A5J6ZBP0_9CORY</name>
<dbReference type="NCBIfam" id="TIGR03089">
    <property type="entry name" value="TIGR03089 family protein"/>
    <property type="match status" value="1"/>
</dbReference>
<evidence type="ECO:0008006" key="3">
    <source>
        <dbReference type="Google" id="ProtNLM"/>
    </source>
</evidence>
<dbReference type="InterPro" id="IPR042099">
    <property type="entry name" value="ANL_N_sf"/>
</dbReference>